<keyword evidence="1" id="KW-0472">Membrane</keyword>
<dbReference type="EMBL" id="MHLI01000005">
    <property type="protein sequence ID" value="OGZ06037.1"/>
    <property type="molecule type" value="Genomic_DNA"/>
</dbReference>
<sequence length="187" mass="20641">MINRYLTPVFLMILSGAVYVIWVDAPYKDIAAQQAKAEVLRGYIADADNAQEELQKIAAQYDAFPPDGDRRLQVLLPKEIDTVRLIIDVNEIAARHGMGVNDPMVGKAATDESRPQAYVPYSLSFKTTATYDVFRDFLADLERSLALRDIVTVEFSSVASIAASSGSQPPDVAIFNFSIHIVSYGLH</sequence>
<gene>
    <name evidence="2" type="ORF">A2845_01290</name>
</gene>
<keyword evidence="1" id="KW-1133">Transmembrane helix</keyword>
<evidence type="ECO:0000313" key="2">
    <source>
        <dbReference type="EMBL" id="OGZ06037.1"/>
    </source>
</evidence>
<dbReference type="Proteomes" id="UP000177122">
    <property type="component" value="Unassembled WGS sequence"/>
</dbReference>
<reference evidence="2 3" key="1">
    <citation type="journal article" date="2016" name="Nat. Commun.">
        <title>Thousands of microbial genomes shed light on interconnected biogeochemical processes in an aquifer system.</title>
        <authorList>
            <person name="Anantharaman K."/>
            <person name="Brown C.T."/>
            <person name="Hug L.A."/>
            <person name="Sharon I."/>
            <person name="Castelle C.J."/>
            <person name="Probst A.J."/>
            <person name="Thomas B.C."/>
            <person name="Singh A."/>
            <person name="Wilkins M.J."/>
            <person name="Karaoz U."/>
            <person name="Brodie E.L."/>
            <person name="Williams K.H."/>
            <person name="Hubbard S.S."/>
            <person name="Banfield J.F."/>
        </authorList>
    </citation>
    <scope>NUCLEOTIDE SEQUENCE [LARGE SCALE GENOMIC DNA]</scope>
</reference>
<evidence type="ECO:0000313" key="3">
    <source>
        <dbReference type="Proteomes" id="UP000177122"/>
    </source>
</evidence>
<name>A0A1G2CXQ1_9BACT</name>
<evidence type="ECO:0000256" key="1">
    <source>
        <dbReference type="SAM" id="Phobius"/>
    </source>
</evidence>
<accession>A0A1G2CXQ1</accession>
<dbReference type="InterPro" id="IPR014717">
    <property type="entry name" value="Transl_elong_EF1B/ribsomal_bS6"/>
</dbReference>
<protein>
    <submittedName>
        <fullName evidence="2">Uncharacterized protein</fullName>
    </submittedName>
</protein>
<feature type="transmembrane region" description="Helical" evidence="1">
    <location>
        <begin position="6"/>
        <end position="23"/>
    </location>
</feature>
<dbReference type="Gene3D" id="3.30.70.60">
    <property type="match status" value="1"/>
</dbReference>
<keyword evidence="1" id="KW-0812">Transmembrane</keyword>
<organism evidence="2 3">
    <name type="scientific">Candidatus Lloydbacteria bacterium RIFCSPHIGHO2_01_FULL_49_22</name>
    <dbReference type="NCBI Taxonomy" id="1798658"/>
    <lineage>
        <taxon>Bacteria</taxon>
        <taxon>Candidatus Lloydiibacteriota</taxon>
    </lineage>
</organism>
<dbReference type="AlphaFoldDB" id="A0A1G2CXQ1"/>
<comment type="caution">
    <text evidence="2">The sequence shown here is derived from an EMBL/GenBank/DDBJ whole genome shotgun (WGS) entry which is preliminary data.</text>
</comment>
<proteinExistence type="predicted"/>